<feature type="domain" description="HAMP" evidence="12">
    <location>
        <begin position="321"/>
        <end position="375"/>
    </location>
</feature>
<keyword evidence="2" id="KW-1003">Cell membrane</keyword>
<name>A0ABY5GU33_9GAMM</name>
<dbReference type="PANTHER" id="PTHR32089">
    <property type="entry name" value="METHYL-ACCEPTING CHEMOTAXIS PROTEIN MCPB"/>
    <property type="match status" value="1"/>
</dbReference>
<keyword evidence="5 10" id="KW-1133">Transmembrane helix</keyword>
<sequence>MKIRTKLLAFIAISVIVPIIIISSFSIYEARVTALDNFETSSRKEITQIDNAFNIFFKAIADNVTFVADLPLVKDNSFNLSNFLNGPGSFKSHLSAGGKEAELFRIYEKFGQTHPGLAYVYSGRADGGYIQWPDVAIKDAYDPRPRPWYKKALENPGEVVRTEAYYWAGDDATFVGTAKTITDSSGKVMGVQSMDVSVKQLTEIVQQIKIGERGHILLIEDSGTVLVDPLFPEHNFKKVSALDTQLFKQLVSVDSGLLEVERNGENYLAKVVKSSALGWRFVALVPADEVFATADRIAWLSLIIAAVLIALFISVGALFSKLITRPIDRVADVLKSIADGEGDLTTRLPIESNDEVGELSRSFNQFIEKLQSIIQQIVGLSGELKSSADAAAESANGSMAEVRHQLDQITLVATSVEEMSAATQEIASNAEHTSHAASESARFSKQGQAVVMKARDSIDDLAGEVSTASQVILKLSEHSQQINSILGTIQGIAEQTNLLALNAAIEAARAGENGRGFAVVADEVRSLSQKTTVSTADIRNMIATLQSTTQQAVSIMTSSEAMAQTSVAEANQAYEQLVLITDSVNNISDMSAQIATATEEQSMVNNGISENTSQIKMIADQMFENADTRLKRSRKLHSLSEGMHGQVGLFKV</sequence>
<dbReference type="SUPFAM" id="SSF58104">
    <property type="entry name" value="Methyl-accepting chemotaxis protein (MCP) signaling domain"/>
    <property type="match status" value="1"/>
</dbReference>
<evidence type="ECO:0000256" key="9">
    <source>
        <dbReference type="PROSITE-ProRule" id="PRU00284"/>
    </source>
</evidence>
<evidence type="ECO:0000259" key="11">
    <source>
        <dbReference type="PROSITE" id="PS50111"/>
    </source>
</evidence>
<keyword evidence="4 10" id="KW-0812">Transmembrane</keyword>
<proteinExistence type="inferred from homology"/>
<keyword evidence="7 9" id="KW-0807">Transducer</keyword>
<dbReference type="SMART" id="SM00304">
    <property type="entry name" value="HAMP"/>
    <property type="match status" value="1"/>
</dbReference>
<dbReference type="EMBL" id="CP073344">
    <property type="protein sequence ID" value="UTW03430.1"/>
    <property type="molecule type" value="Genomic_DNA"/>
</dbReference>
<evidence type="ECO:0000256" key="3">
    <source>
        <dbReference type="ARBA" id="ARBA00022500"/>
    </source>
</evidence>
<dbReference type="InterPro" id="IPR003660">
    <property type="entry name" value="HAMP_dom"/>
</dbReference>
<dbReference type="CDD" id="cd12912">
    <property type="entry name" value="PDC2_MCP_like"/>
    <property type="match status" value="1"/>
</dbReference>
<evidence type="ECO:0000313" key="14">
    <source>
        <dbReference type="Proteomes" id="UP001059950"/>
    </source>
</evidence>
<keyword evidence="3" id="KW-0145">Chemotaxis</keyword>
<evidence type="ECO:0000256" key="8">
    <source>
        <dbReference type="ARBA" id="ARBA00029447"/>
    </source>
</evidence>
<comment type="similarity">
    <text evidence="8">Belongs to the methyl-accepting chemotaxis (MCP) protein family.</text>
</comment>
<feature type="transmembrane region" description="Helical" evidence="10">
    <location>
        <begin position="7"/>
        <end position="28"/>
    </location>
</feature>
<evidence type="ECO:0000256" key="4">
    <source>
        <dbReference type="ARBA" id="ARBA00022692"/>
    </source>
</evidence>
<evidence type="ECO:0000256" key="10">
    <source>
        <dbReference type="SAM" id="Phobius"/>
    </source>
</evidence>
<feature type="domain" description="Methyl-accepting transducer" evidence="11">
    <location>
        <begin position="380"/>
        <end position="616"/>
    </location>
</feature>
<feature type="transmembrane region" description="Helical" evidence="10">
    <location>
        <begin position="297"/>
        <end position="319"/>
    </location>
</feature>
<dbReference type="Proteomes" id="UP001059950">
    <property type="component" value="Chromosome"/>
</dbReference>
<protein>
    <submittedName>
        <fullName evidence="13">Methyl-accepting chemotaxis protein</fullName>
    </submittedName>
</protein>
<dbReference type="Pfam" id="PF00015">
    <property type="entry name" value="MCPsignal"/>
    <property type="match status" value="1"/>
</dbReference>
<evidence type="ECO:0000313" key="13">
    <source>
        <dbReference type="EMBL" id="UTW03430.1"/>
    </source>
</evidence>
<keyword evidence="14" id="KW-1185">Reference proteome</keyword>
<reference evidence="13" key="1">
    <citation type="submission" date="2021-04" db="EMBL/GenBank/DDBJ databases">
        <title>Oceanospirillales bacteria with DddD are important DMSP degraders in coastal seawater.</title>
        <authorList>
            <person name="Liu J."/>
        </authorList>
    </citation>
    <scope>NUCLEOTIDE SEQUENCE</scope>
    <source>
        <strain evidence="13">GY6</strain>
    </source>
</reference>
<dbReference type="InterPro" id="IPR033479">
    <property type="entry name" value="dCache_1"/>
</dbReference>
<evidence type="ECO:0000256" key="5">
    <source>
        <dbReference type="ARBA" id="ARBA00022989"/>
    </source>
</evidence>
<dbReference type="Pfam" id="PF02743">
    <property type="entry name" value="dCache_1"/>
    <property type="match status" value="1"/>
</dbReference>
<dbReference type="PROSITE" id="PS50885">
    <property type="entry name" value="HAMP"/>
    <property type="match status" value="1"/>
</dbReference>
<dbReference type="CDD" id="cd11386">
    <property type="entry name" value="MCP_signal"/>
    <property type="match status" value="1"/>
</dbReference>
<evidence type="ECO:0000256" key="7">
    <source>
        <dbReference type="ARBA" id="ARBA00023224"/>
    </source>
</evidence>
<dbReference type="PROSITE" id="PS50111">
    <property type="entry name" value="CHEMOTAXIS_TRANSDUC_2"/>
    <property type="match status" value="1"/>
</dbReference>
<dbReference type="CDD" id="cd06225">
    <property type="entry name" value="HAMP"/>
    <property type="match status" value="1"/>
</dbReference>
<organism evidence="13 14">
    <name type="scientific">Amphritea atlantica</name>
    <dbReference type="NCBI Taxonomy" id="355243"/>
    <lineage>
        <taxon>Bacteria</taxon>
        <taxon>Pseudomonadati</taxon>
        <taxon>Pseudomonadota</taxon>
        <taxon>Gammaproteobacteria</taxon>
        <taxon>Oceanospirillales</taxon>
        <taxon>Oceanospirillaceae</taxon>
        <taxon>Amphritea</taxon>
    </lineage>
</organism>
<dbReference type="Gene3D" id="1.10.287.950">
    <property type="entry name" value="Methyl-accepting chemotaxis protein"/>
    <property type="match status" value="1"/>
</dbReference>
<gene>
    <name evidence="13" type="ORF">KDX31_19315</name>
</gene>
<dbReference type="InterPro" id="IPR004089">
    <property type="entry name" value="MCPsignal_dom"/>
</dbReference>
<keyword evidence="6 10" id="KW-0472">Membrane</keyword>
<evidence type="ECO:0000256" key="1">
    <source>
        <dbReference type="ARBA" id="ARBA00004651"/>
    </source>
</evidence>
<comment type="subcellular location">
    <subcellularLocation>
        <location evidence="1">Cell membrane</location>
        <topology evidence="1">Multi-pass membrane protein</topology>
    </subcellularLocation>
</comment>
<evidence type="ECO:0000256" key="6">
    <source>
        <dbReference type="ARBA" id="ARBA00023136"/>
    </source>
</evidence>
<dbReference type="PANTHER" id="PTHR32089:SF117">
    <property type="entry name" value="METHYL ACCEPTING SENSORY TRANSDUCER WITH CACHE_1 SMALL MOLECULE BINDING DOMAIN"/>
    <property type="match status" value="1"/>
</dbReference>
<dbReference type="Pfam" id="PF00672">
    <property type="entry name" value="HAMP"/>
    <property type="match status" value="1"/>
</dbReference>
<accession>A0ABY5GU33</accession>
<dbReference type="Gene3D" id="3.30.450.20">
    <property type="entry name" value="PAS domain"/>
    <property type="match status" value="1"/>
</dbReference>
<dbReference type="SMART" id="SM00283">
    <property type="entry name" value="MA"/>
    <property type="match status" value="1"/>
</dbReference>
<evidence type="ECO:0000259" key="12">
    <source>
        <dbReference type="PROSITE" id="PS50885"/>
    </source>
</evidence>
<evidence type="ECO:0000256" key="2">
    <source>
        <dbReference type="ARBA" id="ARBA00022475"/>
    </source>
</evidence>